<keyword evidence="1" id="KW-0175">Coiled coil</keyword>
<feature type="region of interest" description="Disordered" evidence="2">
    <location>
        <begin position="396"/>
        <end position="454"/>
    </location>
</feature>
<feature type="compositionally biased region" description="Basic residues" evidence="2">
    <location>
        <begin position="437"/>
        <end position="451"/>
    </location>
</feature>
<gene>
    <name evidence="3" type="ORF">PVIIG_00783</name>
</gene>
<feature type="coiled-coil region" evidence="1">
    <location>
        <begin position="455"/>
        <end position="482"/>
    </location>
</feature>
<feature type="region of interest" description="Disordered" evidence="2">
    <location>
        <begin position="1"/>
        <end position="21"/>
    </location>
</feature>
<proteinExistence type="predicted"/>
<evidence type="ECO:0000256" key="2">
    <source>
        <dbReference type="SAM" id="MobiDB-lite"/>
    </source>
</evidence>
<dbReference type="AlphaFoldDB" id="A0A0J9S5W3"/>
<feature type="region of interest" description="Disordered" evidence="2">
    <location>
        <begin position="161"/>
        <end position="198"/>
    </location>
</feature>
<organism evidence="3 4">
    <name type="scientific">Plasmodium vivax India VII</name>
    <dbReference type="NCBI Taxonomy" id="1077284"/>
    <lineage>
        <taxon>Eukaryota</taxon>
        <taxon>Sar</taxon>
        <taxon>Alveolata</taxon>
        <taxon>Apicomplexa</taxon>
        <taxon>Aconoidasida</taxon>
        <taxon>Haemosporida</taxon>
        <taxon>Plasmodiidae</taxon>
        <taxon>Plasmodium</taxon>
        <taxon>Plasmodium (Plasmodium)</taxon>
    </lineage>
</organism>
<feature type="compositionally biased region" description="Basic and acidic residues" evidence="2">
    <location>
        <begin position="166"/>
        <end position="197"/>
    </location>
</feature>
<protein>
    <submittedName>
        <fullName evidence="3">Uncharacterized protein</fullName>
    </submittedName>
</protein>
<dbReference type="EMBL" id="KQ234376">
    <property type="protein sequence ID" value="KMZ78096.1"/>
    <property type="molecule type" value="Genomic_DNA"/>
</dbReference>
<feature type="region of interest" description="Disordered" evidence="2">
    <location>
        <begin position="245"/>
        <end position="278"/>
    </location>
</feature>
<name>A0A0J9S5W3_PLAVI</name>
<dbReference type="Proteomes" id="UP000053562">
    <property type="component" value="Unassembled WGS sequence"/>
</dbReference>
<dbReference type="OrthoDB" id="378626at2759"/>
<evidence type="ECO:0000313" key="4">
    <source>
        <dbReference type="Proteomes" id="UP000053562"/>
    </source>
</evidence>
<sequence>MYKDSEKNDYKKNDAEKKGEGKNEKVIIRVKRKVDEITIPSIYVKKSNKRVCNGIFYKHIDTVIPEVDIEKKNVECVNLFLKHEQYHSSCSDLSPLAERKRKFNSFKGYEKDLKEAINNLKRYKIVNQNIQYVDLDAQKKGIYKIIDVDLLQEGGYADGGVNAGKDVGEDADAARTDEPNEHTQGQAEKDPRSKTEQEYEYDLYIVDDQKIEVNDYMDYLYHIKNNHVDSSEVIVLEDVYGNNSNEYDSKSFSSSSSDRDTVKEMSDYPDESSSSDAGSDACSDACSDVCSGVCSGVSSVDGRGDDPVSSDCYEGSVGSDYHLENNLDVGSHENNFPSDFYDGNSEDQLSNCSEDNPFGANVKDAGSDENLFKSRRCGMNNWGSYIKGKSPQSGYNSHNGYAKQNGLSHLNGSSGNAFTSNHLSSNPLSRDFPQKNPPKKNERKTHARSKKMNSLIFEEKIKDELEKRLKKKKENMINVTLSEKLKILEQMENEYYDK</sequence>
<reference evidence="3 4" key="1">
    <citation type="submission" date="2011-08" db="EMBL/GenBank/DDBJ databases">
        <title>The Genome Sequence of Plasmodium vivax India VII.</title>
        <authorList>
            <consortium name="The Broad Institute Genome Sequencing Platform"/>
            <consortium name="The Broad Institute Genome Sequencing Center for Infectious Disease"/>
            <person name="Neafsey D."/>
            <person name="Carlton J."/>
            <person name="Barnwell J."/>
            <person name="Collins W."/>
            <person name="Escalante A."/>
            <person name="Mullikin J."/>
            <person name="Saul A."/>
            <person name="Guigo R."/>
            <person name="Camara F."/>
            <person name="Young S.K."/>
            <person name="Zeng Q."/>
            <person name="Gargeya S."/>
            <person name="Fitzgerald M."/>
            <person name="Haas B."/>
            <person name="Abouelleil A."/>
            <person name="Alvarado L."/>
            <person name="Arachchi H.M."/>
            <person name="Berlin A."/>
            <person name="Brown A."/>
            <person name="Chapman S.B."/>
            <person name="Chen Z."/>
            <person name="Dunbar C."/>
            <person name="Freedman E."/>
            <person name="Gearin G."/>
            <person name="Gellesch M."/>
            <person name="Goldberg J."/>
            <person name="Griggs A."/>
            <person name="Gujja S."/>
            <person name="Heiman D."/>
            <person name="Howarth C."/>
            <person name="Larson L."/>
            <person name="Lui A."/>
            <person name="MacDonald P.J.P."/>
            <person name="Montmayeur A."/>
            <person name="Murphy C."/>
            <person name="Neiman D."/>
            <person name="Pearson M."/>
            <person name="Priest M."/>
            <person name="Roberts A."/>
            <person name="Saif S."/>
            <person name="Shea T."/>
            <person name="Shenoy N."/>
            <person name="Sisk P."/>
            <person name="Stolte C."/>
            <person name="Sykes S."/>
            <person name="Wortman J."/>
            <person name="Nusbaum C."/>
            <person name="Birren B."/>
        </authorList>
    </citation>
    <scope>NUCLEOTIDE SEQUENCE [LARGE SCALE GENOMIC DNA]</scope>
    <source>
        <strain evidence="3 4">India VII</strain>
    </source>
</reference>
<feature type="compositionally biased region" description="Polar residues" evidence="2">
    <location>
        <begin position="405"/>
        <end position="428"/>
    </location>
</feature>
<feature type="compositionally biased region" description="Basic and acidic residues" evidence="2">
    <location>
        <begin position="257"/>
        <end position="266"/>
    </location>
</feature>
<evidence type="ECO:0000313" key="3">
    <source>
        <dbReference type="EMBL" id="KMZ78096.1"/>
    </source>
</evidence>
<accession>A0A0J9S5W3</accession>
<evidence type="ECO:0000256" key="1">
    <source>
        <dbReference type="SAM" id="Coils"/>
    </source>
</evidence>